<gene>
    <name evidence="2" type="ORF">IW256_007982</name>
</gene>
<accession>A0A931DME0</accession>
<dbReference type="Pfam" id="PF15892">
    <property type="entry name" value="BNR_4"/>
    <property type="match status" value="1"/>
</dbReference>
<dbReference type="RefSeq" id="WP_197015876.1">
    <property type="nucleotide sequence ID" value="NZ_BAABES010000003.1"/>
</dbReference>
<dbReference type="InterPro" id="IPR036278">
    <property type="entry name" value="Sialidase_sf"/>
</dbReference>
<feature type="chain" id="PRO_5037372094" description="BNR repeat neuraminidase" evidence="1">
    <location>
        <begin position="41"/>
        <end position="435"/>
    </location>
</feature>
<sequence length="435" mass="46692">MPRPLRTVRTSAHVRPPRAALAGAAALVLLPLAAATGANAAPVAPGPVPYAMDSSNQAGWWSPLDTYKGAGEYAYLAFNEPGSTAGTHRVAIARRDPSGTWSRLPLMNGSTPAEYPDDIGHNQPSMARDGSGRFHVFASMHNDTWRYYRSDTVGGAPTNHSADMPDQGRNITYPVVATAPNGDLYVIARVDGSGARHGRLYRWNDASATWSAVATFALSGNRSVYPDDLQVDSAGNVHILFEWALYPAQTYRHELSYLRYSPSDGRFTDHNGAAETVPVTTATADVIQPLEAGEAYRDSTDTGPVVQSAKLALAGTSPRVVYRYRSPSSGALFTVRYGYPSGTGWARQTVYAASQTRAAIDITWDPATASKRVYYVTESGTDRVFAATESGGTWTSSSAAPGLPVERLAVKRDSSGDDVLYLAAPGTQKLYYGRR</sequence>
<comment type="caution">
    <text evidence="2">The sequence shown here is derived from an EMBL/GenBank/DDBJ whole genome shotgun (WGS) entry which is preliminary data.</text>
</comment>
<name>A0A931DME0_9ACTN</name>
<organism evidence="2 3">
    <name type="scientific">Actinomadura viridis</name>
    <dbReference type="NCBI Taxonomy" id="58110"/>
    <lineage>
        <taxon>Bacteria</taxon>
        <taxon>Bacillati</taxon>
        <taxon>Actinomycetota</taxon>
        <taxon>Actinomycetes</taxon>
        <taxon>Streptosporangiales</taxon>
        <taxon>Thermomonosporaceae</taxon>
        <taxon>Actinomadura</taxon>
    </lineage>
</organism>
<protein>
    <recommendedName>
        <fullName evidence="4">BNR repeat neuraminidase</fullName>
    </recommendedName>
</protein>
<dbReference type="Proteomes" id="UP000614047">
    <property type="component" value="Unassembled WGS sequence"/>
</dbReference>
<proteinExistence type="predicted"/>
<evidence type="ECO:0008006" key="4">
    <source>
        <dbReference type="Google" id="ProtNLM"/>
    </source>
</evidence>
<evidence type="ECO:0000313" key="2">
    <source>
        <dbReference type="EMBL" id="MBG6093869.1"/>
    </source>
</evidence>
<dbReference type="SUPFAM" id="SSF50939">
    <property type="entry name" value="Sialidases"/>
    <property type="match status" value="1"/>
</dbReference>
<evidence type="ECO:0000256" key="1">
    <source>
        <dbReference type="SAM" id="SignalP"/>
    </source>
</evidence>
<reference evidence="2" key="1">
    <citation type="submission" date="2020-11" db="EMBL/GenBank/DDBJ databases">
        <title>Sequencing the genomes of 1000 actinobacteria strains.</title>
        <authorList>
            <person name="Klenk H.-P."/>
        </authorList>
    </citation>
    <scope>NUCLEOTIDE SEQUENCE</scope>
    <source>
        <strain evidence="2">DSM 43175</strain>
    </source>
</reference>
<evidence type="ECO:0000313" key="3">
    <source>
        <dbReference type="Proteomes" id="UP000614047"/>
    </source>
</evidence>
<keyword evidence="1" id="KW-0732">Signal</keyword>
<keyword evidence="3" id="KW-1185">Reference proteome</keyword>
<feature type="signal peptide" evidence="1">
    <location>
        <begin position="1"/>
        <end position="40"/>
    </location>
</feature>
<dbReference type="AlphaFoldDB" id="A0A931DME0"/>
<dbReference type="EMBL" id="JADOUA010000001">
    <property type="protein sequence ID" value="MBG6093869.1"/>
    <property type="molecule type" value="Genomic_DNA"/>
</dbReference>